<gene>
    <name evidence="1" type="ordered locus">AMEC673_09095</name>
</gene>
<dbReference type="EMBL" id="CP003844">
    <property type="protein sequence ID" value="AFT74513.1"/>
    <property type="molecule type" value="Genomic_DNA"/>
</dbReference>
<proteinExistence type="predicted"/>
<organism evidence="1 2">
    <name type="scientific">Alteromonas macleodii (strain English Channel 673)</name>
    <dbReference type="NCBI Taxonomy" id="1004788"/>
    <lineage>
        <taxon>Bacteria</taxon>
        <taxon>Pseudomonadati</taxon>
        <taxon>Pseudomonadota</taxon>
        <taxon>Gammaproteobacteria</taxon>
        <taxon>Alteromonadales</taxon>
        <taxon>Alteromonadaceae</taxon>
        <taxon>Alteromonas/Salinimonas group</taxon>
        <taxon>Alteromonas</taxon>
    </lineage>
</organism>
<sequence>MSTHYRLVPPFLYVPEEQDFSKAWEFFCCKLLNLSNTTTEIYVRNPPEQGVDLYYPSQSIAYQCKSVESGKSGDFNVTKAVESIEAAKRIQAELGWKKYVLCVNVAISGAAEATLKKALPDIEILPYSHWIGLCEANPIEVERNFRRLVEVPRAKVLDAIHNRFLDHYSDQLKEKVVDTSFDVFLYSNRHDTAYRVPVSEDFSCRDLLGIFREFFKLPESDRISSEGIDVSLSHAVVFNGKKVPLSVSLKDAGIAHGSVITYWTTIIWKDAEAKFEGDVIHMITSDMNGSSRTRSQRGKRAVSAFSERLSECFQDFDNSISSGNV</sequence>
<accession>A0AB32ZY22</accession>
<name>A0AB32ZY22_ALTME</name>
<reference evidence="2" key="1">
    <citation type="journal article" date="2012" name="Sci. Rep.">
        <title>Genomes of surface isolates of Alteromonas macleodii: the life of a widespread marine opportunistic copiotroph.</title>
        <authorList>
            <person name="Lopez-Perez M."/>
            <person name="Gonzaga A."/>
            <person name="Martin-Cuadrado A.B."/>
            <person name="Onyshchenko O."/>
            <person name="Ghavidel A."/>
            <person name="Ghai R."/>
            <person name="Rodriguez-Valera F."/>
        </authorList>
    </citation>
    <scope>NUCLEOTIDE SEQUENCE [LARGE SCALE GENOMIC DNA]</scope>
    <source>
        <strain evidence="2">English Channel 673</strain>
    </source>
</reference>
<evidence type="ECO:0008006" key="3">
    <source>
        <dbReference type="Google" id="ProtNLM"/>
    </source>
</evidence>
<dbReference type="Proteomes" id="UP000006296">
    <property type="component" value="Chromosome"/>
</dbReference>
<protein>
    <recommendedName>
        <fullName evidence="3">Restriction endonuclease type IV Mrr domain-containing protein</fullName>
    </recommendedName>
</protein>
<dbReference type="RefSeq" id="WP_014976481.1">
    <property type="nucleotide sequence ID" value="NC_018678.1"/>
</dbReference>
<evidence type="ECO:0000313" key="2">
    <source>
        <dbReference type="Proteomes" id="UP000006296"/>
    </source>
</evidence>
<evidence type="ECO:0000313" key="1">
    <source>
        <dbReference type="EMBL" id="AFT74513.1"/>
    </source>
</evidence>
<dbReference type="AlphaFoldDB" id="A0AB32ZY22"/>
<dbReference type="KEGG" id="amg:AMEC673_09095"/>